<evidence type="ECO:0000313" key="1">
    <source>
        <dbReference type="EMBL" id="KIM56481.1"/>
    </source>
</evidence>
<dbReference type="InParanoid" id="A0A0C3DK89"/>
<protein>
    <submittedName>
        <fullName evidence="1">Uncharacterized protein</fullName>
    </submittedName>
</protein>
<organism evidence="1 2">
    <name type="scientific">Scleroderma citrinum Foug A</name>
    <dbReference type="NCBI Taxonomy" id="1036808"/>
    <lineage>
        <taxon>Eukaryota</taxon>
        <taxon>Fungi</taxon>
        <taxon>Dikarya</taxon>
        <taxon>Basidiomycota</taxon>
        <taxon>Agaricomycotina</taxon>
        <taxon>Agaricomycetes</taxon>
        <taxon>Agaricomycetidae</taxon>
        <taxon>Boletales</taxon>
        <taxon>Sclerodermatineae</taxon>
        <taxon>Sclerodermataceae</taxon>
        <taxon>Scleroderma</taxon>
    </lineage>
</organism>
<sequence>MVKLRSLLVCSDIVEPHSLVPACVRGNMCSCVSFLPRNAVPRQDILCPIPNEMVWMRS</sequence>
<accession>A0A0C3DK89</accession>
<keyword evidence="2" id="KW-1185">Reference proteome</keyword>
<reference evidence="2" key="2">
    <citation type="submission" date="2015-01" db="EMBL/GenBank/DDBJ databases">
        <title>Evolutionary Origins and Diversification of the Mycorrhizal Mutualists.</title>
        <authorList>
            <consortium name="DOE Joint Genome Institute"/>
            <consortium name="Mycorrhizal Genomics Consortium"/>
            <person name="Kohler A."/>
            <person name="Kuo A."/>
            <person name="Nagy L.G."/>
            <person name="Floudas D."/>
            <person name="Copeland A."/>
            <person name="Barry K.W."/>
            <person name="Cichocki N."/>
            <person name="Veneault-Fourrey C."/>
            <person name="LaButti K."/>
            <person name="Lindquist E.A."/>
            <person name="Lipzen A."/>
            <person name="Lundell T."/>
            <person name="Morin E."/>
            <person name="Murat C."/>
            <person name="Riley R."/>
            <person name="Ohm R."/>
            <person name="Sun H."/>
            <person name="Tunlid A."/>
            <person name="Henrissat B."/>
            <person name="Grigoriev I.V."/>
            <person name="Hibbett D.S."/>
            <person name="Martin F."/>
        </authorList>
    </citation>
    <scope>NUCLEOTIDE SEQUENCE [LARGE SCALE GENOMIC DNA]</scope>
    <source>
        <strain evidence="2">Foug A</strain>
    </source>
</reference>
<reference evidence="1 2" key="1">
    <citation type="submission" date="2014-04" db="EMBL/GenBank/DDBJ databases">
        <authorList>
            <consortium name="DOE Joint Genome Institute"/>
            <person name="Kuo A."/>
            <person name="Kohler A."/>
            <person name="Nagy L.G."/>
            <person name="Floudas D."/>
            <person name="Copeland A."/>
            <person name="Barry K.W."/>
            <person name="Cichocki N."/>
            <person name="Veneault-Fourrey C."/>
            <person name="LaButti K."/>
            <person name="Lindquist E.A."/>
            <person name="Lipzen A."/>
            <person name="Lundell T."/>
            <person name="Morin E."/>
            <person name="Murat C."/>
            <person name="Sun H."/>
            <person name="Tunlid A."/>
            <person name="Henrissat B."/>
            <person name="Grigoriev I.V."/>
            <person name="Hibbett D.S."/>
            <person name="Martin F."/>
            <person name="Nordberg H.P."/>
            <person name="Cantor M.N."/>
            <person name="Hua S.X."/>
        </authorList>
    </citation>
    <scope>NUCLEOTIDE SEQUENCE [LARGE SCALE GENOMIC DNA]</scope>
    <source>
        <strain evidence="1 2">Foug A</strain>
    </source>
</reference>
<dbReference type="AlphaFoldDB" id="A0A0C3DK89"/>
<name>A0A0C3DK89_9AGAM</name>
<dbReference type="HOGENOM" id="CLU_3033739_0_0_1"/>
<dbReference type="EMBL" id="KN822116">
    <property type="protein sequence ID" value="KIM56481.1"/>
    <property type="molecule type" value="Genomic_DNA"/>
</dbReference>
<gene>
    <name evidence="1" type="ORF">SCLCIDRAFT_1220350</name>
</gene>
<dbReference type="Proteomes" id="UP000053989">
    <property type="component" value="Unassembled WGS sequence"/>
</dbReference>
<proteinExistence type="predicted"/>
<evidence type="ECO:0000313" key="2">
    <source>
        <dbReference type="Proteomes" id="UP000053989"/>
    </source>
</evidence>